<dbReference type="AlphaFoldDB" id="A0A016BT17"/>
<gene>
    <name evidence="2" type="ORF">M076_3021</name>
</gene>
<dbReference type="Pfam" id="PF06961">
    <property type="entry name" value="DUF1294"/>
    <property type="match status" value="1"/>
</dbReference>
<reference evidence="2 3" key="1">
    <citation type="submission" date="2014-02" db="EMBL/GenBank/DDBJ databases">
        <authorList>
            <person name="Sears C."/>
            <person name="Carroll K."/>
            <person name="Sack B.R."/>
            <person name="Qadri F."/>
            <person name="Myers L.L."/>
            <person name="Chung G.-T."/>
            <person name="Escheverria P."/>
            <person name="Fraser C.M."/>
            <person name="Sadzewicz L."/>
            <person name="Shefchek K.A."/>
            <person name="Tallon L."/>
            <person name="Das S.P."/>
            <person name="Daugherty S."/>
            <person name="Mongodin E.F."/>
        </authorList>
    </citation>
    <scope>NUCLEOTIDE SEQUENCE [LARGE SCALE GENOMIC DNA]</scope>
    <source>
        <strain evidence="2 3">2-F-2 #4</strain>
    </source>
</reference>
<keyword evidence="1" id="KW-1133">Transmembrane helix</keyword>
<comment type="caution">
    <text evidence="2">The sequence shown here is derived from an EMBL/GenBank/DDBJ whole genome shotgun (WGS) entry which is preliminary data.</text>
</comment>
<dbReference type="EMBL" id="JGDM01000074">
    <property type="protein sequence ID" value="EXZ43746.1"/>
    <property type="molecule type" value="Genomic_DNA"/>
</dbReference>
<evidence type="ECO:0000313" key="2">
    <source>
        <dbReference type="EMBL" id="EXZ43746.1"/>
    </source>
</evidence>
<keyword evidence="1" id="KW-0472">Membrane</keyword>
<keyword evidence="1" id="KW-0812">Transmembrane</keyword>
<dbReference type="InterPro" id="IPR010718">
    <property type="entry name" value="DUF1294"/>
</dbReference>
<evidence type="ECO:0000256" key="1">
    <source>
        <dbReference type="SAM" id="Phobius"/>
    </source>
</evidence>
<dbReference type="PATRIC" id="fig|1339280.3.peg.2882"/>
<feature type="transmembrane region" description="Helical" evidence="1">
    <location>
        <begin position="12"/>
        <end position="33"/>
    </location>
</feature>
<accession>A0A016BT17</accession>
<evidence type="ECO:0000313" key="3">
    <source>
        <dbReference type="Proteomes" id="UP000022272"/>
    </source>
</evidence>
<protein>
    <submittedName>
        <fullName evidence="2">Uncharacterized protein</fullName>
    </submittedName>
</protein>
<organism evidence="2 3">
    <name type="scientific">Bacteroides fragilis str. 2-F-2 #4</name>
    <dbReference type="NCBI Taxonomy" id="1339280"/>
    <lineage>
        <taxon>Bacteria</taxon>
        <taxon>Pseudomonadati</taxon>
        <taxon>Bacteroidota</taxon>
        <taxon>Bacteroidia</taxon>
        <taxon>Bacteroidales</taxon>
        <taxon>Bacteroidaceae</taxon>
        <taxon>Bacteroides</taxon>
    </lineage>
</organism>
<sequence length="59" mass="6885">MYLCRQIKKRQPLELLILYLVIVNTVSFVMYGIDERNASLKRWRTPEVHLLGIAVAGVR</sequence>
<name>A0A016BT17_BACFG</name>
<proteinExistence type="predicted"/>
<dbReference type="Proteomes" id="UP000022272">
    <property type="component" value="Unassembled WGS sequence"/>
</dbReference>